<protein>
    <submittedName>
        <fullName evidence="2">Uncharacterized protein</fullName>
    </submittedName>
</protein>
<evidence type="ECO:0000313" key="3">
    <source>
        <dbReference type="Proteomes" id="UP000196320"/>
    </source>
</evidence>
<name>A0A1R4IBX4_9MICO</name>
<proteinExistence type="predicted"/>
<dbReference type="RefSeq" id="WP_087129664.1">
    <property type="nucleotide sequence ID" value="NZ_FUKO01000004.1"/>
</dbReference>
<dbReference type="AlphaFoldDB" id="A0A1R4IBX4"/>
<organism evidence="2 3">
    <name type="scientific">Microbacterium esteraromaticum</name>
    <dbReference type="NCBI Taxonomy" id="57043"/>
    <lineage>
        <taxon>Bacteria</taxon>
        <taxon>Bacillati</taxon>
        <taxon>Actinomycetota</taxon>
        <taxon>Actinomycetes</taxon>
        <taxon>Micrococcales</taxon>
        <taxon>Microbacteriaceae</taxon>
        <taxon>Microbacterium</taxon>
    </lineage>
</organism>
<feature type="transmembrane region" description="Helical" evidence="1">
    <location>
        <begin position="97"/>
        <end position="114"/>
    </location>
</feature>
<keyword evidence="1" id="KW-1133">Transmembrane helix</keyword>
<dbReference type="OrthoDB" id="4229874at2"/>
<feature type="transmembrane region" description="Helical" evidence="1">
    <location>
        <begin position="60"/>
        <end position="85"/>
    </location>
</feature>
<dbReference type="EMBL" id="FUKO01000004">
    <property type="protein sequence ID" value="SJN17391.1"/>
    <property type="molecule type" value="Genomic_DNA"/>
</dbReference>
<reference evidence="2 3" key="1">
    <citation type="submission" date="2017-02" db="EMBL/GenBank/DDBJ databases">
        <authorList>
            <person name="Peterson S.W."/>
        </authorList>
    </citation>
    <scope>NUCLEOTIDE SEQUENCE [LARGE SCALE GENOMIC DNA]</scope>
    <source>
        <strain evidence="2 3">B Mb 05.01</strain>
    </source>
</reference>
<sequence length="220" mass="23641">MTDENSTDLEPTARPARAAAFVTVWVFGFVILRIFAVSGYNWDTAFAVSTTLSLNDGVSLLFGSLMAGHTFTAGLLILLLPLLVAASLWGPRAHRPVMMLLAALGLVVAAALTLSFRNWWMAPAAALVFVALALTRLLPTRNRISHGARVAVGSIGWLAPVSLLLVAALVTTPWVPRERIVTTDGTITGYVLSVDSGYLNVLTDHQQFRILLSSDIISRS</sequence>
<evidence type="ECO:0000313" key="2">
    <source>
        <dbReference type="EMBL" id="SJN17391.1"/>
    </source>
</evidence>
<accession>A0A1R4IBX4</accession>
<keyword evidence="1" id="KW-0472">Membrane</keyword>
<evidence type="ECO:0000256" key="1">
    <source>
        <dbReference type="SAM" id="Phobius"/>
    </source>
</evidence>
<feature type="transmembrane region" description="Helical" evidence="1">
    <location>
        <begin position="150"/>
        <end position="170"/>
    </location>
</feature>
<dbReference type="Proteomes" id="UP000196320">
    <property type="component" value="Unassembled WGS sequence"/>
</dbReference>
<keyword evidence="1" id="KW-0812">Transmembrane</keyword>
<feature type="transmembrane region" description="Helical" evidence="1">
    <location>
        <begin position="18"/>
        <end position="40"/>
    </location>
</feature>
<gene>
    <name evidence="2" type="ORF">FM104_01375</name>
</gene>
<keyword evidence="3" id="KW-1185">Reference proteome</keyword>
<feature type="transmembrane region" description="Helical" evidence="1">
    <location>
        <begin position="120"/>
        <end position="138"/>
    </location>
</feature>